<proteinExistence type="predicted"/>
<keyword evidence="1" id="KW-1185">Reference proteome</keyword>
<reference evidence="2" key="1">
    <citation type="submission" date="2025-08" db="UniProtKB">
        <authorList>
            <consortium name="RefSeq"/>
        </authorList>
    </citation>
    <scope>IDENTIFICATION</scope>
    <source>
        <tissue evidence="2">Blood</tissue>
    </source>
</reference>
<name>A0AC58PLW6_CAMBA</name>
<organism evidence="1 2">
    <name type="scientific">Camelus bactrianus</name>
    <name type="common">Bactrian camel</name>
    <dbReference type="NCBI Taxonomy" id="9837"/>
    <lineage>
        <taxon>Eukaryota</taxon>
        <taxon>Metazoa</taxon>
        <taxon>Chordata</taxon>
        <taxon>Craniata</taxon>
        <taxon>Vertebrata</taxon>
        <taxon>Euteleostomi</taxon>
        <taxon>Mammalia</taxon>
        <taxon>Eutheria</taxon>
        <taxon>Laurasiatheria</taxon>
        <taxon>Artiodactyla</taxon>
        <taxon>Tylopoda</taxon>
        <taxon>Camelidae</taxon>
        <taxon>Camelus</taxon>
    </lineage>
</organism>
<evidence type="ECO:0000313" key="1">
    <source>
        <dbReference type="Proteomes" id="UP001732780"/>
    </source>
</evidence>
<accession>A0AC58PLW6</accession>
<sequence>MRVRAALRTFSPAPLAFAPARRPPCGRASLLSASTRQGARGRQRRGRCPDFLPPSPPPRRQEKFSRRGQACPLHPGGAGSAAPGPAAPTWRRDGGPAPTAPPPPPPTEPLPAAAEAGPGYTPGAGTHGSGRSFLRALVRPPASPAPRRPFLYPLGPGLRREGAGGGRWRRAEEEKESEGRTVPGEKPVPAAAASPLPTSSLANAEMAAAAAKGNAGSPAPLCAPAPPATNRRQPRRSGLWVDRRPQTRSRAGGWPRPLPTLRHEGAGSGAPNHNAPPAGPAPRPPSRASAVGRPQRAFVTCEGVLLELWP</sequence>
<gene>
    <name evidence="2" type="primary">LOC141575530</name>
</gene>
<protein>
    <submittedName>
        <fullName evidence="2">Uncharacterized protein LOC141575530</fullName>
    </submittedName>
</protein>
<dbReference type="RefSeq" id="XP_074211020.1">
    <property type="nucleotide sequence ID" value="XM_074354919.1"/>
</dbReference>
<evidence type="ECO:0000313" key="2">
    <source>
        <dbReference type="RefSeq" id="XP_074211020.1"/>
    </source>
</evidence>
<dbReference type="Proteomes" id="UP001732780">
    <property type="component" value="Chromosome 3"/>
</dbReference>